<evidence type="ECO:0000259" key="1">
    <source>
        <dbReference type="Pfam" id="PF00144"/>
    </source>
</evidence>
<evidence type="ECO:0000313" key="3">
    <source>
        <dbReference type="Proteomes" id="UP001501257"/>
    </source>
</evidence>
<keyword evidence="2" id="KW-0378">Hydrolase</keyword>
<dbReference type="Proteomes" id="UP001501257">
    <property type="component" value="Unassembled WGS sequence"/>
</dbReference>
<proteinExistence type="predicted"/>
<organism evidence="2 3">
    <name type="scientific">Paeniglutamicibacter antarcticus</name>
    <dbReference type="NCBI Taxonomy" id="494023"/>
    <lineage>
        <taxon>Bacteria</taxon>
        <taxon>Bacillati</taxon>
        <taxon>Actinomycetota</taxon>
        <taxon>Actinomycetes</taxon>
        <taxon>Micrococcales</taxon>
        <taxon>Micrococcaceae</taxon>
        <taxon>Paeniglutamicibacter</taxon>
    </lineage>
</organism>
<dbReference type="InterPro" id="IPR001466">
    <property type="entry name" value="Beta-lactam-related"/>
</dbReference>
<dbReference type="EMBL" id="BAABLK010000020">
    <property type="protein sequence ID" value="GAA5226387.1"/>
    <property type="molecule type" value="Genomic_DNA"/>
</dbReference>
<protein>
    <submittedName>
        <fullName evidence="2">Serine hydrolase domain-containing protein</fullName>
    </submittedName>
</protein>
<dbReference type="Gene3D" id="3.40.710.10">
    <property type="entry name" value="DD-peptidase/beta-lactamase superfamily"/>
    <property type="match status" value="1"/>
</dbReference>
<dbReference type="PANTHER" id="PTHR43283">
    <property type="entry name" value="BETA-LACTAMASE-RELATED"/>
    <property type="match status" value="1"/>
</dbReference>
<dbReference type="RefSeq" id="WP_210100620.1">
    <property type="nucleotide sequence ID" value="NZ_BAABLK010000020.1"/>
</dbReference>
<dbReference type="Pfam" id="PF00144">
    <property type="entry name" value="Beta-lactamase"/>
    <property type="match status" value="1"/>
</dbReference>
<dbReference type="InterPro" id="IPR012338">
    <property type="entry name" value="Beta-lactam/transpept-like"/>
</dbReference>
<dbReference type="InterPro" id="IPR050789">
    <property type="entry name" value="Diverse_Enzym_Activities"/>
</dbReference>
<reference evidence="3" key="1">
    <citation type="journal article" date="2019" name="Int. J. Syst. Evol. Microbiol.">
        <title>The Global Catalogue of Microorganisms (GCM) 10K type strain sequencing project: providing services to taxonomists for standard genome sequencing and annotation.</title>
        <authorList>
            <consortium name="The Broad Institute Genomics Platform"/>
            <consortium name="The Broad Institute Genome Sequencing Center for Infectious Disease"/>
            <person name="Wu L."/>
            <person name="Ma J."/>
        </authorList>
    </citation>
    <scope>NUCLEOTIDE SEQUENCE [LARGE SCALE GENOMIC DNA]</scope>
    <source>
        <strain evidence="3">JCM 18952</strain>
    </source>
</reference>
<dbReference type="GO" id="GO:0016787">
    <property type="term" value="F:hydrolase activity"/>
    <property type="evidence" value="ECO:0007669"/>
    <property type="project" value="UniProtKB-KW"/>
</dbReference>
<dbReference type="PANTHER" id="PTHR43283:SF15">
    <property type="entry name" value="CONSERVED PROTEIN"/>
    <property type="match status" value="1"/>
</dbReference>
<dbReference type="SUPFAM" id="SSF56601">
    <property type="entry name" value="beta-lactamase/transpeptidase-like"/>
    <property type="match status" value="1"/>
</dbReference>
<feature type="domain" description="Beta-lactamase-related" evidence="1">
    <location>
        <begin position="16"/>
        <end position="256"/>
    </location>
</feature>
<keyword evidence="3" id="KW-1185">Reference proteome</keyword>
<sequence>MKSLSTIDSWPSPHAASAVVAADGAVLGLHGDADRRFPLASVTKLLSSYAFLVAVEEGAFELETPAGPERSTVRHLLAHTSGYDFAERTVRFAPGERRQYSNVGFEVLAETLEKATGIGFADYLGEAVLQPLGMASTSLDGSSAADGTSTLNDLVLFAAELQSPTLLDVQTHSQATHVVFPDLAGILPGYGRQKNNTWGLGFEIRSTKSPHWTGLMNSPETYGHFGQSGTFLWVDPALEAACVTLTDKDFGPWAVEAWTPFNDAVVSELRGS</sequence>
<accession>A0ABP9TKX9</accession>
<name>A0ABP9TKX9_9MICC</name>
<gene>
    <name evidence="2" type="ORF">GCM10025778_09180</name>
</gene>
<evidence type="ECO:0000313" key="2">
    <source>
        <dbReference type="EMBL" id="GAA5226387.1"/>
    </source>
</evidence>
<comment type="caution">
    <text evidence="2">The sequence shown here is derived from an EMBL/GenBank/DDBJ whole genome shotgun (WGS) entry which is preliminary data.</text>
</comment>